<sequence length="103" mass="11954">MSSPHRQELLDFQMNDSNFMKMIHMGRHLSTKWKNALSPSREAGRAFDSLDSGVPEAERRHWMDMERAALNTWVDDPSTMDIFQLKTKKGVFPGLYITHAIYP</sequence>
<dbReference type="EMBL" id="KN830622">
    <property type="protein sequence ID" value="KIK72623.1"/>
    <property type="molecule type" value="Genomic_DNA"/>
</dbReference>
<gene>
    <name evidence="1" type="ORF">PAXRUDRAFT_180310</name>
</gene>
<name>A0A0D0CAL2_9AGAM</name>
<dbReference type="InParanoid" id="A0A0D0CAL2"/>
<dbReference type="Proteomes" id="UP000054538">
    <property type="component" value="Unassembled WGS sequence"/>
</dbReference>
<reference evidence="2" key="2">
    <citation type="submission" date="2015-01" db="EMBL/GenBank/DDBJ databases">
        <title>Evolutionary Origins and Diversification of the Mycorrhizal Mutualists.</title>
        <authorList>
            <consortium name="DOE Joint Genome Institute"/>
            <consortium name="Mycorrhizal Genomics Consortium"/>
            <person name="Kohler A."/>
            <person name="Kuo A."/>
            <person name="Nagy L.G."/>
            <person name="Floudas D."/>
            <person name="Copeland A."/>
            <person name="Barry K.W."/>
            <person name="Cichocki N."/>
            <person name="Veneault-Fourrey C."/>
            <person name="LaButti K."/>
            <person name="Lindquist E.A."/>
            <person name="Lipzen A."/>
            <person name="Lundell T."/>
            <person name="Morin E."/>
            <person name="Murat C."/>
            <person name="Riley R."/>
            <person name="Ohm R."/>
            <person name="Sun H."/>
            <person name="Tunlid A."/>
            <person name="Henrissat B."/>
            <person name="Grigoriev I.V."/>
            <person name="Hibbett D.S."/>
            <person name="Martin F."/>
        </authorList>
    </citation>
    <scope>NUCLEOTIDE SEQUENCE [LARGE SCALE GENOMIC DNA]</scope>
    <source>
        <strain evidence="2">Ve08.2h10</strain>
    </source>
</reference>
<organism evidence="1 2">
    <name type="scientific">Paxillus rubicundulus Ve08.2h10</name>
    <dbReference type="NCBI Taxonomy" id="930991"/>
    <lineage>
        <taxon>Eukaryota</taxon>
        <taxon>Fungi</taxon>
        <taxon>Dikarya</taxon>
        <taxon>Basidiomycota</taxon>
        <taxon>Agaricomycotina</taxon>
        <taxon>Agaricomycetes</taxon>
        <taxon>Agaricomycetidae</taxon>
        <taxon>Boletales</taxon>
        <taxon>Paxilineae</taxon>
        <taxon>Paxillaceae</taxon>
        <taxon>Paxillus</taxon>
    </lineage>
</organism>
<reference evidence="1 2" key="1">
    <citation type="submission" date="2014-04" db="EMBL/GenBank/DDBJ databases">
        <authorList>
            <consortium name="DOE Joint Genome Institute"/>
            <person name="Kuo A."/>
            <person name="Kohler A."/>
            <person name="Jargeat P."/>
            <person name="Nagy L.G."/>
            <person name="Floudas D."/>
            <person name="Copeland A."/>
            <person name="Barry K.W."/>
            <person name="Cichocki N."/>
            <person name="Veneault-Fourrey C."/>
            <person name="LaButti K."/>
            <person name="Lindquist E.A."/>
            <person name="Lipzen A."/>
            <person name="Lundell T."/>
            <person name="Morin E."/>
            <person name="Murat C."/>
            <person name="Sun H."/>
            <person name="Tunlid A."/>
            <person name="Henrissat B."/>
            <person name="Grigoriev I.V."/>
            <person name="Hibbett D.S."/>
            <person name="Martin F."/>
            <person name="Nordberg H.P."/>
            <person name="Cantor M.N."/>
            <person name="Hua S.X."/>
        </authorList>
    </citation>
    <scope>NUCLEOTIDE SEQUENCE [LARGE SCALE GENOMIC DNA]</scope>
    <source>
        <strain evidence="1 2">Ve08.2h10</strain>
    </source>
</reference>
<dbReference type="AlphaFoldDB" id="A0A0D0CAL2"/>
<evidence type="ECO:0000313" key="1">
    <source>
        <dbReference type="EMBL" id="KIK72623.1"/>
    </source>
</evidence>
<protein>
    <submittedName>
        <fullName evidence="1">Uncharacterized protein</fullName>
    </submittedName>
</protein>
<proteinExistence type="predicted"/>
<dbReference type="HOGENOM" id="CLU_160409_0_0_1"/>
<keyword evidence="2" id="KW-1185">Reference proteome</keyword>
<dbReference type="OrthoDB" id="2691046at2759"/>
<accession>A0A0D0CAL2</accession>
<evidence type="ECO:0000313" key="2">
    <source>
        <dbReference type="Proteomes" id="UP000054538"/>
    </source>
</evidence>